<evidence type="ECO:0000256" key="4">
    <source>
        <dbReference type="ARBA" id="ARBA00022827"/>
    </source>
</evidence>
<dbReference type="Gene3D" id="2.40.110.10">
    <property type="entry name" value="Butyryl-CoA Dehydrogenase, subunit A, domain 2"/>
    <property type="match status" value="1"/>
</dbReference>
<dbReference type="InterPro" id="IPR009100">
    <property type="entry name" value="AcylCoA_DH/oxidase_NM_dom_sf"/>
</dbReference>
<feature type="domain" description="Acyl-CoA dehydrogenase/oxidase C-terminal" evidence="6">
    <location>
        <begin position="226"/>
        <end position="374"/>
    </location>
</feature>
<comment type="similarity">
    <text evidence="2">Belongs to the acyl-CoA dehydrogenase family.</text>
</comment>
<dbReference type="PANTHER" id="PTHR43884">
    <property type="entry name" value="ACYL-COA DEHYDROGENASE"/>
    <property type="match status" value="1"/>
</dbReference>
<evidence type="ECO:0000256" key="3">
    <source>
        <dbReference type="ARBA" id="ARBA00022630"/>
    </source>
</evidence>
<evidence type="ECO:0000256" key="5">
    <source>
        <dbReference type="ARBA" id="ARBA00023002"/>
    </source>
</evidence>
<dbReference type="EMBL" id="NKDB02000001">
    <property type="protein sequence ID" value="RKJ99744.1"/>
    <property type="molecule type" value="Genomic_DNA"/>
</dbReference>
<keyword evidence="5" id="KW-0560">Oxidoreductase</keyword>
<keyword evidence="3" id="KW-0285">Flavoprotein</keyword>
<dbReference type="InterPro" id="IPR036250">
    <property type="entry name" value="AcylCo_DH-like_C"/>
</dbReference>
<organism evidence="8 9">
    <name type="scientific">Alicycliphilus denitrificans</name>
    <dbReference type="NCBI Taxonomy" id="179636"/>
    <lineage>
        <taxon>Bacteria</taxon>
        <taxon>Pseudomonadati</taxon>
        <taxon>Pseudomonadota</taxon>
        <taxon>Betaproteobacteria</taxon>
        <taxon>Burkholderiales</taxon>
        <taxon>Comamonadaceae</taxon>
        <taxon>Alicycliphilus</taxon>
    </lineage>
</organism>
<sequence length="382" mass="40905">MQENYLSEAQQQIEMLRESAADFVGRNTDMKRLRERRGTLPGYETEHLRHMADLGWLGIVLPEAHGGLGLGFSELTVVLQELGKGLMADPLVPVAFAARVLQHGDNEALKQSLLPQVVDASLLPCVAWQEGLGGIETAAIETRVEADGSDLLLTGRKRFVASAAGAGGFVVSARGAAGCGLYWIGAQAAGVTVHHEQRADETPSGVLEFDRVRITPADVVSAAGPQGLAALDRALDEAMVLAGAEMLGVVEAVLQMALGYMRTRVQFGKPIGSFQALQHKATDLYVQQELVRAVLAEAIRVFDDAGTSATERALMASRFKARASDGGLRVAREVIQLHGAIGFTDEYDAGLYLKRALVLSAWLGNASAHRRRFAALQQEVAV</sequence>
<dbReference type="InterPro" id="IPR009075">
    <property type="entry name" value="AcylCo_DH/oxidase_C"/>
</dbReference>
<dbReference type="CDD" id="cd00567">
    <property type="entry name" value="ACAD"/>
    <property type="match status" value="1"/>
</dbReference>
<dbReference type="GO" id="GO:0050660">
    <property type="term" value="F:flavin adenine dinucleotide binding"/>
    <property type="evidence" value="ECO:0007669"/>
    <property type="project" value="InterPro"/>
</dbReference>
<dbReference type="SUPFAM" id="SSF56645">
    <property type="entry name" value="Acyl-CoA dehydrogenase NM domain-like"/>
    <property type="match status" value="1"/>
</dbReference>
<evidence type="ECO:0000256" key="2">
    <source>
        <dbReference type="ARBA" id="ARBA00009347"/>
    </source>
</evidence>
<evidence type="ECO:0000259" key="7">
    <source>
        <dbReference type="Pfam" id="PF02771"/>
    </source>
</evidence>
<dbReference type="Proteomes" id="UP000216225">
    <property type="component" value="Unassembled WGS sequence"/>
</dbReference>
<dbReference type="InterPro" id="IPR037069">
    <property type="entry name" value="AcylCoA_DH/ox_N_sf"/>
</dbReference>
<comment type="cofactor">
    <cofactor evidence="1">
        <name>FAD</name>
        <dbReference type="ChEBI" id="CHEBI:57692"/>
    </cofactor>
</comment>
<feature type="domain" description="Acyl-CoA dehydrogenase/oxidase N-terminal" evidence="7">
    <location>
        <begin position="13"/>
        <end position="119"/>
    </location>
</feature>
<dbReference type="InterPro" id="IPR046373">
    <property type="entry name" value="Acyl-CoA_Oxase/DH_mid-dom_sf"/>
</dbReference>
<dbReference type="Gene3D" id="1.10.540.10">
    <property type="entry name" value="Acyl-CoA dehydrogenase/oxidase, N-terminal domain"/>
    <property type="match status" value="1"/>
</dbReference>
<dbReference type="InterPro" id="IPR013786">
    <property type="entry name" value="AcylCoA_DH/ox_N"/>
</dbReference>
<dbReference type="Gene3D" id="1.20.140.10">
    <property type="entry name" value="Butyryl-CoA Dehydrogenase, subunit A, domain 3"/>
    <property type="match status" value="1"/>
</dbReference>
<evidence type="ECO:0000313" key="9">
    <source>
        <dbReference type="Proteomes" id="UP000216225"/>
    </source>
</evidence>
<protein>
    <submittedName>
        <fullName evidence="8">Acyl-CoA dehydrogenase</fullName>
    </submittedName>
</protein>
<keyword evidence="4" id="KW-0274">FAD</keyword>
<name>A0A3R7F2E7_9BURK</name>
<dbReference type="SUPFAM" id="SSF47203">
    <property type="entry name" value="Acyl-CoA dehydrogenase C-terminal domain-like"/>
    <property type="match status" value="1"/>
</dbReference>
<comment type="caution">
    <text evidence="8">The sequence shown here is derived from an EMBL/GenBank/DDBJ whole genome shotgun (WGS) entry which is preliminary data.</text>
</comment>
<dbReference type="Pfam" id="PF02771">
    <property type="entry name" value="Acyl-CoA_dh_N"/>
    <property type="match status" value="1"/>
</dbReference>
<gene>
    <name evidence="8" type="ORF">CE154_008510</name>
</gene>
<dbReference type="RefSeq" id="WP_094436840.1">
    <property type="nucleotide sequence ID" value="NZ_AP024172.1"/>
</dbReference>
<dbReference type="Pfam" id="PF00441">
    <property type="entry name" value="Acyl-CoA_dh_1"/>
    <property type="match status" value="1"/>
</dbReference>
<evidence type="ECO:0000256" key="1">
    <source>
        <dbReference type="ARBA" id="ARBA00001974"/>
    </source>
</evidence>
<dbReference type="PANTHER" id="PTHR43884:SF20">
    <property type="entry name" value="ACYL-COA DEHYDROGENASE FADE28"/>
    <property type="match status" value="1"/>
</dbReference>
<proteinExistence type="inferred from homology"/>
<evidence type="ECO:0000313" key="8">
    <source>
        <dbReference type="EMBL" id="RKJ99744.1"/>
    </source>
</evidence>
<dbReference type="GO" id="GO:0003995">
    <property type="term" value="F:acyl-CoA dehydrogenase activity"/>
    <property type="evidence" value="ECO:0007669"/>
    <property type="project" value="TreeGrafter"/>
</dbReference>
<reference evidence="8 9" key="1">
    <citation type="submission" date="2018-09" db="EMBL/GenBank/DDBJ databases">
        <title>Genome comparison of Alicycliphilus sp. BQ1, a polyurethanolytic bacterium, with its closest phylogenetic relatives Alicycliphilus denitrificans BC and K601, unable to attack polyurethane.</title>
        <authorList>
            <person name="Loza-Tavera H."/>
            <person name="Lozano L."/>
            <person name="Cevallos M."/>
            <person name="Maya-Lucas O."/>
            <person name="Garcia-Mena J."/>
            <person name="Hernandez J."/>
        </authorList>
    </citation>
    <scope>NUCLEOTIDE SEQUENCE [LARGE SCALE GENOMIC DNA]</scope>
    <source>
        <strain evidence="8 9">BQ1</strain>
    </source>
</reference>
<accession>A0A3R7F2E7</accession>
<evidence type="ECO:0000259" key="6">
    <source>
        <dbReference type="Pfam" id="PF00441"/>
    </source>
</evidence>
<dbReference type="AlphaFoldDB" id="A0A3R7F2E7"/>